<feature type="region of interest" description="Disordered" evidence="6">
    <location>
        <begin position="1"/>
        <end position="44"/>
    </location>
</feature>
<evidence type="ECO:0000256" key="3">
    <source>
        <dbReference type="ARBA" id="ARBA00022692"/>
    </source>
</evidence>
<feature type="transmembrane region" description="Helical" evidence="7">
    <location>
        <begin position="283"/>
        <end position="303"/>
    </location>
</feature>
<feature type="transmembrane region" description="Helical" evidence="7">
    <location>
        <begin position="252"/>
        <end position="271"/>
    </location>
</feature>
<keyword evidence="10" id="KW-1185">Reference proteome</keyword>
<evidence type="ECO:0000313" key="9">
    <source>
        <dbReference type="EMBL" id="CAI4216931.1"/>
    </source>
</evidence>
<feature type="transmembrane region" description="Helical" evidence="7">
    <location>
        <begin position="153"/>
        <end position="173"/>
    </location>
</feature>
<dbReference type="FunFam" id="1.20.1720.10:FF:000012">
    <property type="entry name" value="MFS toxin efflux pump (AflT)"/>
    <property type="match status" value="1"/>
</dbReference>
<dbReference type="AlphaFoldDB" id="A0A9P1H7P5"/>
<dbReference type="Gene3D" id="1.20.1250.20">
    <property type="entry name" value="MFS general substrate transporter like domains"/>
    <property type="match status" value="1"/>
</dbReference>
<name>A0A9P1H7P5_9PEZI</name>
<dbReference type="InterPro" id="IPR020846">
    <property type="entry name" value="MFS_dom"/>
</dbReference>
<dbReference type="SUPFAM" id="SSF103473">
    <property type="entry name" value="MFS general substrate transporter"/>
    <property type="match status" value="1"/>
</dbReference>
<organism evidence="9 10">
    <name type="scientific">Parascedosporium putredinis</name>
    <dbReference type="NCBI Taxonomy" id="1442378"/>
    <lineage>
        <taxon>Eukaryota</taxon>
        <taxon>Fungi</taxon>
        <taxon>Dikarya</taxon>
        <taxon>Ascomycota</taxon>
        <taxon>Pezizomycotina</taxon>
        <taxon>Sordariomycetes</taxon>
        <taxon>Hypocreomycetidae</taxon>
        <taxon>Microascales</taxon>
        <taxon>Microascaceae</taxon>
        <taxon>Parascedosporium</taxon>
    </lineage>
</organism>
<proteinExistence type="predicted"/>
<evidence type="ECO:0000256" key="7">
    <source>
        <dbReference type="SAM" id="Phobius"/>
    </source>
</evidence>
<protein>
    <recommendedName>
        <fullName evidence="8">Major facilitator superfamily (MFS) profile domain-containing protein</fullName>
    </recommendedName>
</protein>
<comment type="subcellular location">
    <subcellularLocation>
        <location evidence="1">Membrane</location>
        <topology evidence="1">Multi-pass membrane protein</topology>
    </subcellularLocation>
</comment>
<dbReference type="EMBL" id="CALLCH030000015">
    <property type="protein sequence ID" value="CAI4216931.1"/>
    <property type="molecule type" value="Genomic_DNA"/>
</dbReference>
<dbReference type="PANTHER" id="PTHR23501:SF201">
    <property type="entry name" value="MFS AFLATOXIN EFFLUX PUMP"/>
    <property type="match status" value="1"/>
</dbReference>
<dbReference type="GO" id="GO:0005886">
    <property type="term" value="C:plasma membrane"/>
    <property type="evidence" value="ECO:0007669"/>
    <property type="project" value="TreeGrafter"/>
</dbReference>
<dbReference type="Pfam" id="PF07690">
    <property type="entry name" value="MFS_1"/>
    <property type="match status" value="1"/>
</dbReference>
<dbReference type="Proteomes" id="UP000838763">
    <property type="component" value="Unassembled WGS sequence"/>
</dbReference>
<evidence type="ECO:0000259" key="8">
    <source>
        <dbReference type="PROSITE" id="PS50850"/>
    </source>
</evidence>
<dbReference type="InterPro" id="IPR036259">
    <property type="entry name" value="MFS_trans_sf"/>
</dbReference>
<feature type="domain" description="Major facilitator superfamily (MFS) profile" evidence="8">
    <location>
        <begin position="58"/>
        <end position="549"/>
    </location>
</feature>
<dbReference type="OrthoDB" id="10021397at2759"/>
<dbReference type="GO" id="GO:0022857">
    <property type="term" value="F:transmembrane transporter activity"/>
    <property type="evidence" value="ECO:0007669"/>
    <property type="project" value="InterPro"/>
</dbReference>
<feature type="transmembrane region" description="Helical" evidence="7">
    <location>
        <begin position="211"/>
        <end position="231"/>
    </location>
</feature>
<keyword evidence="3 7" id="KW-0812">Transmembrane</keyword>
<reference evidence="9" key="1">
    <citation type="submission" date="2022-11" db="EMBL/GenBank/DDBJ databases">
        <authorList>
            <person name="Scott C."/>
            <person name="Bruce N."/>
        </authorList>
    </citation>
    <scope>NUCLEOTIDE SEQUENCE</scope>
</reference>
<accession>A0A9P1H7P5</accession>
<feature type="transmembrane region" description="Helical" evidence="7">
    <location>
        <begin position="324"/>
        <end position="345"/>
    </location>
</feature>
<feature type="transmembrane region" description="Helical" evidence="7">
    <location>
        <begin position="357"/>
        <end position="376"/>
    </location>
</feature>
<feature type="transmembrane region" description="Helical" evidence="7">
    <location>
        <begin position="383"/>
        <end position="402"/>
    </location>
</feature>
<feature type="transmembrane region" description="Helical" evidence="7">
    <location>
        <begin position="55"/>
        <end position="81"/>
    </location>
</feature>
<dbReference type="PROSITE" id="PS50850">
    <property type="entry name" value="MFS"/>
    <property type="match status" value="1"/>
</dbReference>
<keyword evidence="2" id="KW-0813">Transport</keyword>
<evidence type="ECO:0000313" key="10">
    <source>
        <dbReference type="Proteomes" id="UP000838763"/>
    </source>
</evidence>
<dbReference type="CDD" id="cd17502">
    <property type="entry name" value="MFS_Azr1_MDR_like"/>
    <property type="match status" value="1"/>
</dbReference>
<feature type="transmembrane region" description="Helical" evidence="7">
    <location>
        <begin position="180"/>
        <end position="199"/>
    </location>
</feature>
<keyword evidence="5 7" id="KW-0472">Membrane</keyword>
<feature type="transmembrane region" description="Helical" evidence="7">
    <location>
        <begin position="448"/>
        <end position="471"/>
    </location>
</feature>
<feature type="transmembrane region" description="Helical" evidence="7">
    <location>
        <begin position="518"/>
        <end position="542"/>
    </location>
</feature>
<dbReference type="FunFam" id="1.20.1250.20:FF:000196">
    <property type="entry name" value="MFS toxin efflux pump (AflT)"/>
    <property type="match status" value="1"/>
</dbReference>
<feature type="transmembrane region" description="Helical" evidence="7">
    <location>
        <begin position="93"/>
        <end position="112"/>
    </location>
</feature>
<evidence type="ECO:0000256" key="6">
    <source>
        <dbReference type="SAM" id="MobiDB-lite"/>
    </source>
</evidence>
<evidence type="ECO:0000256" key="1">
    <source>
        <dbReference type="ARBA" id="ARBA00004141"/>
    </source>
</evidence>
<evidence type="ECO:0000256" key="4">
    <source>
        <dbReference type="ARBA" id="ARBA00022989"/>
    </source>
</evidence>
<sequence>MSPVKITKPIPRPFAGPAPGGRATPRSRDAWGPPGGGHGPFGDPEKNFQPKSLRFWLIMISNFLAIFLVAIDRTIIATAIPRITDDFRSLGDIGWYGSAYMLTTAASQLLFGRIFKFYNIKWTYLIVIVIFEIGSIICAAAPTSAVFITGRAIAGFGSAGIFSGSMMIMIPMIPLPKRPIFQSIFGMVFGFSSVIGPLVGGGFTSNLSWRWCFWINLPIGGAALIALFLFLDVPHQPRPPATLKQHILRLDPLGTFFFLPSIVALLLALQWGGATYPWNDARVVALFVVFGVMFIGFAAVQVLMPDTATVPLRIIRQRSMLAGAGFMIFLSGAMMMAIYYVPLWFQAVLRVDPVKSGIYTIPLVLSIVVSSVISGIGTQKLGYYVPSMMLCPAIMAIGEGLLSTFTPNTPSSRWIAYQFLTGFGLGFGMQTVNLAVQTVFPPEDVSTGIAISFFSQQLGAAVFVSVGQSILNNILTSRLAGIPGLGDGEGGGHLVVESGATELLDRVDERFVPLVVEAYNFACTRVFLTGMGLAIATFLCALCMQWKSIKKGPGGA</sequence>
<evidence type="ECO:0000256" key="2">
    <source>
        <dbReference type="ARBA" id="ARBA00022448"/>
    </source>
</evidence>
<feature type="transmembrane region" description="Helical" evidence="7">
    <location>
        <begin position="414"/>
        <end position="436"/>
    </location>
</feature>
<keyword evidence="4 7" id="KW-1133">Transmembrane helix</keyword>
<dbReference type="InterPro" id="IPR011701">
    <property type="entry name" value="MFS"/>
</dbReference>
<feature type="transmembrane region" description="Helical" evidence="7">
    <location>
        <begin position="124"/>
        <end position="147"/>
    </location>
</feature>
<comment type="caution">
    <text evidence="9">The sequence shown here is derived from an EMBL/GenBank/DDBJ whole genome shotgun (WGS) entry which is preliminary data.</text>
</comment>
<dbReference type="PANTHER" id="PTHR23501">
    <property type="entry name" value="MAJOR FACILITATOR SUPERFAMILY"/>
    <property type="match status" value="1"/>
</dbReference>
<evidence type="ECO:0000256" key="5">
    <source>
        <dbReference type="ARBA" id="ARBA00023136"/>
    </source>
</evidence>
<gene>
    <name evidence="9" type="ORF">PPNO1_LOCUS6575</name>
</gene>
<dbReference type="Gene3D" id="1.20.1720.10">
    <property type="entry name" value="Multidrug resistance protein D"/>
    <property type="match status" value="1"/>
</dbReference>